<dbReference type="GO" id="GO:0016829">
    <property type="term" value="F:lyase activity"/>
    <property type="evidence" value="ECO:0007669"/>
    <property type="project" value="UniProtKB-KW"/>
</dbReference>
<keyword evidence="3" id="KW-0227">DNA damage</keyword>
<keyword evidence="4 8" id="KW-0378">Hydrolase</keyword>
<dbReference type="PANTHER" id="PTHR13604">
    <property type="entry name" value="DC12-RELATED"/>
    <property type="match status" value="1"/>
</dbReference>
<dbReference type="EC" id="3.4.-.-" evidence="8"/>
<dbReference type="Pfam" id="PF02586">
    <property type="entry name" value="SRAP"/>
    <property type="match status" value="1"/>
</dbReference>
<evidence type="ECO:0000256" key="2">
    <source>
        <dbReference type="ARBA" id="ARBA00022670"/>
    </source>
</evidence>
<evidence type="ECO:0000256" key="4">
    <source>
        <dbReference type="ARBA" id="ARBA00022801"/>
    </source>
</evidence>
<dbReference type="GO" id="GO:0008233">
    <property type="term" value="F:peptidase activity"/>
    <property type="evidence" value="ECO:0007669"/>
    <property type="project" value="UniProtKB-KW"/>
</dbReference>
<protein>
    <recommendedName>
        <fullName evidence="8">Abasic site processing protein</fullName>
        <ecNumber evidence="8">3.4.-.-</ecNumber>
    </recommendedName>
</protein>
<comment type="similarity">
    <text evidence="1 8">Belongs to the SOS response-associated peptidase family.</text>
</comment>
<keyword evidence="2 8" id="KW-0645">Protease</keyword>
<evidence type="ECO:0000313" key="10">
    <source>
        <dbReference type="Proteomes" id="UP000278756"/>
    </source>
</evidence>
<dbReference type="Gene3D" id="3.90.1680.10">
    <property type="entry name" value="SOS response associated peptidase-like"/>
    <property type="match status" value="1"/>
</dbReference>
<reference evidence="10" key="2">
    <citation type="journal article" date="2017" name="Plant Physiol. Biochem.">
        <title>Differential oxidative and antioxidative response of duckweed Lemna minor toward plant growth promoting/inhibiting bacteria.</title>
        <authorList>
            <person name="Ishizawa H."/>
            <person name="Kuroda M."/>
            <person name="Morikawa M."/>
            <person name="Ike M."/>
        </authorList>
    </citation>
    <scope>NUCLEOTIDE SEQUENCE [LARGE SCALE GENOMIC DNA]</scope>
    <source>
        <strain evidence="10">M6</strain>
    </source>
</reference>
<evidence type="ECO:0000256" key="3">
    <source>
        <dbReference type="ARBA" id="ARBA00022763"/>
    </source>
</evidence>
<reference evidence="10" key="1">
    <citation type="journal article" date="2017" name="Biotechnol. Biofuels">
        <title>Evaluation of environmental bacterial communities as a factor affecting the growth of duckweed Lemna minor.</title>
        <authorList>
            <person name="Ishizawa H."/>
            <person name="Kuroda M."/>
            <person name="Morikawa M."/>
            <person name="Ike M."/>
        </authorList>
    </citation>
    <scope>NUCLEOTIDE SEQUENCE [LARGE SCALE GENOMIC DNA]</scope>
    <source>
        <strain evidence="10">M6</strain>
    </source>
</reference>
<keyword evidence="7" id="KW-0456">Lyase</keyword>
<evidence type="ECO:0000313" key="9">
    <source>
        <dbReference type="EMBL" id="BBF81803.1"/>
    </source>
</evidence>
<gene>
    <name evidence="9" type="ORF">EM6_2411</name>
</gene>
<proteinExistence type="inferred from homology"/>
<sequence length="214" mass="24024">MPPSLTKNDARRESCFGRAALYTDPMCGQFLALKAWRDFLISLGMTDEAVAEVLNDVVKPTDAYPIVTAGPRLMHARWGLIPGWAKATPKAATFNARIETAAEKPTFRDAFARRHALVPVAGFYEWHQGRRHRITRRDGEPLVLAGLWEGDTFTILTRPARAQMAALHDREPVMVGRRQWQGWLDNSLFDPAVPPDDLFDIVDDDAAPVQDTLF</sequence>
<dbReference type="RefSeq" id="WP_197723654.1">
    <property type="nucleotide sequence ID" value="NZ_AP018828.1"/>
</dbReference>
<evidence type="ECO:0000256" key="5">
    <source>
        <dbReference type="ARBA" id="ARBA00023124"/>
    </source>
</evidence>
<evidence type="ECO:0000256" key="1">
    <source>
        <dbReference type="ARBA" id="ARBA00008136"/>
    </source>
</evidence>
<dbReference type="GO" id="GO:0006508">
    <property type="term" value="P:proteolysis"/>
    <property type="evidence" value="ECO:0007669"/>
    <property type="project" value="UniProtKB-KW"/>
</dbReference>
<keyword evidence="6" id="KW-0238">DNA-binding</keyword>
<dbReference type="InterPro" id="IPR003738">
    <property type="entry name" value="SRAP"/>
</dbReference>
<dbReference type="GO" id="GO:0106300">
    <property type="term" value="P:protein-DNA covalent cross-linking repair"/>
    <property type="evidence" value="ECO:0007669"/>
    <property type="project" value="InterPro"/>
</dbReference>
<evidence type="ECO:0000256" key="7">
    <source>
        <dbReference type="ARBA" id="ARBA00023239"/>
    </source>
</evidence>
<organism evidence="9 10">
    <name type="scientific">Asticcacaulis excentricus</name>
    <dbReference type="NCBI Taxonomy" id="78587"/>
    <lineage>
        <taxon>Bacteria</taxon>
        <taxon>Pseudomonadati</taxon>
        <taxon>Pseudomonadota</taxon>
        <taxon>Alphaproteobacteria</taxon>
        <taxon>Caulobacterales</taxon>
        <taxon>Caulobacteraceae</taxon>
        <taxon>Asticcacaulis</taxon>
    </lineage>
</organism>
<accession>A0A3G9G971</accession>
<dbReference type="InterPro" id="IPR036590">
    <property type="entry name" value="SRAP-like"/>
</dbReference>
<evidence type="ECO:0000256" key="6">
    <source>
        <dbReference type="ARBA" id="ARBA00023125"/>
    </source>
</evidence>
<dbReference type="AlphaFoldDB" id="A0A3G9G971"/>
<dbReference type="PANTHER" id="PTHR13604:SF0">
    <property type="entry name" value="ABASIC SITE PROCESSING PROTEIN HMCES"/>
    <property type="match status" value="1"/>
</dbReference>
<keyword evidence="5" id="KW-0190">Covalent protein-DNA linkage</keyword>
<dbReference type="GO" id="GO:0003697">
    <property type="term" value="F:single-stranded DNA binding"/>
    <property type="evidence" value="ECO:0007669"/>
    <property type="project" value="InterPro"/>
</dbReference>
<name>A0A3G9G971_9CAUL</name>
<evidence type="ECO:0000256" key="8">
    <source>
        <dbReference type="RuleBase" id="RU364100"/>
    </source>
</evidence>
<dbReference type="SUPFAM" id="SSF143081">
    <property type="entry name" value="BB1717-like"/>
    <property type="match status" value="1"/>
</dbReference>
<dbReference type="Proteomes" id="UP000278756">
    <property type="component" value="Chromosome 2"/>
</dbReference>
<dbReference type="EMBL" id="AP018828">
    <property type="protein sequence ID" value="BBF81803.1"/>
    <property type="molecule type" value="Genomic_DNA"/>
</dbReference>